<dbReference type="Proteomes" id="UP000198718">
    <property type="component" value="Unassembled WGS sequence"/>
</dbReference>
<keyword evidence="5" id="KW-0119">Carbohydrate metabolism</keyword>
<dbReference type="Gene3D" id="3.20.20.70">
    <property type="entry name" value="Aldolase class I"/>
    <property type="match status" value="1"/>
</dbReference>
<dbReference type="OrthoDB" id="9802667at2"/>
<comment type="similarity">
    <text evidence="2">Belongs to the KHG/KDPG aldolase family.</text>
</comment>
<dbReference type="EMBL" id="FNFP01000001">
    <property type="protein sequence ID" value="SDK06345.1"/>
    <property type="molecule type" value="Genomic_DNA"/>
</dbReference>
<evidence type="ECO:0000256" key="4">
    <source>
        <dbReference type="ARBA" id="ARBA00023239"/>
    </source>
</evidence>
<evidence type="ECO:0000256" key="3">
    <source>
        <dbReference type="ARBA" id="ARBA00011233"/>
    </source>
</evidence>
<comment type="subunit">
    <text evidence="3">Homotrimer.</text>
</comment>
<dbReference type="PANTHER" id="PTHR30246:SF1">
    <property type="entry name" value="2-DEHYDRO-3-DEOXY-6-PHOSPHOGALACTONATE ALDOLASE-RELATED"/>
    <property type="match status" value="1"/>
</dbReference>
<dbReference type="GO" id="GO:0016829">
    <property type="term" value="F:lyase activity"/>
    <property type="evidence" value="ECO:0007669"/>
    <property type="project" value="UniProtKB-KW"/>
</dbReference>
<proteinExistence type="inferred from homology"/>
<dbReference type="RefSeq" id="WP_090550194.1">
    <property type="nucleotide sequence ID" value="NZ_FNFP01000001.1"/>
</dbReference>
<gene>
    <name evidence="6" type="ORF">SAMN05660472_00649</name>
</gene>
<dbReference type="AlphaFoldDB" id="A0A1G8YWA4"/>
<evidence type="ECO:0000256" key="5">
    <source>
        <dbReference type="ARBA" id="ARBA00023277"/>
    </source>
</evidence>
<dbReference type="STRING" id="393762.SAMN05660472_00649"/>
<reference evidence="6 7" key="1">
    <citation type="submission" date="2016-10" db="EMBL/GenBank/DDBJ databases">
        <authorList>
            <person name="de Groot N.N."/>
        </authorList>
    </citation>
    <scope>NUCLEOTIDE SEQUENCE [LARGE SCALE GENOMIC DNA]</scope>
    <source>
        <strain evidence="6 7">DSM 18346</strain>
    </source>
</reference>
<dbReference type="PANTHER" id="PTHR30246">
    <property type="entry name" value="2-KETO-3-DEOXY-6-PHOSPHOGLUCONATE ALDOLASE"/>
    <property type="match status" value="1"/>
</dbReference>
<evidence type="ECO:0000256" key="2">
    <source>
        <dbReference type="ARBA" id="ARBA00006906"/>
    </source>
</evidence>
<evidence type="ECO:0000256" key="1">
    <source>
        <dbReference type="ARBA" id="ARBA00004761"/>
    </source>
</evidence>
<protein>
    <submittedName>
        <fullName evidence="6">2-dehydro-3-deoxyphosphogluconate aldolase / (4S)-4-hydroxy-2-oxoglutarate aldolase</fullName>
    </submittedName>
</protein>
<comment type="pathway">
    <text evidence="1">Carbohydrate acid metabolism.</text>
</comment>
<keyword evidence="7" id="KW-1185">Reference proteome</keyword>
<dbReference type="Pfam" id="PF01081">
    <property type="entry name" value="Aldolase"/>
    <property type="match status" value="1"/>
</dbReference>
<dbReference type="CDD" id="cd00452">
    <property type="entry name" value="KDPG_aldolase"/>
    <property type="match status" value="1"/>
</dbReference>
<dbReference type="PROSITE" id="PS00160">
    <property type="entry name" value="ALDOLASE_KDPG_KHG_2"/>
    <property type="match status" value="1"/>
</dbReference>
<dbReference type="NCBIfam" id="TIGR01182">
    <property type="entry name" value="eda"/>
    <property type="match status" value="1"/>
</dbReference>
<keyword evidence="4" id="KW-0456">Lyase</keyword>
<evidence type="ECO:0000313" key="6">
    <source>
        <dbReference type="EMBL" id="SDK06345.1"/>
    </source>
</evidence>
<dbReference type="SUPFAM" id="SSF51569">
    <property type="entry name" value="Aldolase"/>
    <property type="match status" value="1"/>
</dbReference>
<dbReference type="InterPro" id="IPR013785">
    <property type="entry name" value="Aldolase_TIM"/>
</dbReference>
<sequence>MNKLNKLKNIEKIGVVAILRKIQEEKVLDVVEAIYEGGVNAIEVTFNTVGAERMITNIKKSFGDKLLVGAGTIINEEQANIAIEAGAEFILSPSLHYDVIKVATKNDIIAIPGVYTPTEMVLAHQWGADIVKLFPAGSAGTDYMKLVKAPLDDIPIMAVGGIDLSNTADFIKAGAIGVGIGSALTPQKYIIYEEYDKISELGQAFVEEVKKGRA</sequence>
<accession>A0A1G8YWA4</accession>
<organism evidence="6 7">
    <name type="scientific">Natronincola ferrireducens</name>
    <dbReference type="NCBI Taxonomy" id="393762"/>
    <lineage>
        <taxon>Bacteria</taxon>
        <taxon>Bacillati</taxon>
        <taxon>Bacillota</taxon>
        <taxon>Clostridia</taxon>
        <taxon>Peptostreptococcales</taxon>
        <taxon>Natronincolaceae</taxon>
        <taxon>Natronincola</taxon>
    </lineage>
</organism>
<dbReference type="InterPro" id="IPR000887">
    <property type="entry name" value="Aldlse_KDPG_KHG"/>
</dbReference>
<dbReference type="InterPro" id="IPR031338">
    <property type="entry name" value="KDPG/KHG_AS_2"/>
</dbReference>
<name>A0A1G8YWA4_9FIRM</name>
<evidence type="ECO:0000313" key="7">
    <source>
        <dbReference type="Proteomes" id="UP000198718"/>
    </source>
</evidence>